<evidence type="ECO:0000313" key="3">
    <source>
        <dbReference type="EMBL" id="MBO8474519.1"/>
    </source>
</evidence>
<dbReference type="InterPro" id="IPR032594">
    <property type="entry name" value="DUF4906"/>
</dbReference>
<evidence type="ECO:0000313" key="4">
    <source>
        <dbReference type="Proteomes" id="UP000823757"/>
    </source>
</evidence>
<accession>A0A9D9IML7</accession>
<evidence type="ECO:0000256" key="1">
    <source>
        <dbReference type="SAM" id="SignalP"/>
    </source>
</evidence>
<organism evidence="3 4">
    <name type="scientific">Candidatus Cryptobacteroides faecigallinarum</name>
    <dbReference type="NCBI Taxonomy" id="2840763"/>
    <lineage>
        <taxon>Bacteria</taxon>
        <taxon>Pseudomonadati</taxon>
        <taxon>Bacteroidota</taxon>
        <taxon>Bacteroidia</taxon>
        <taxon>Bacteroidales</taxon>
        <taxon>Candidatus Cryptobacteroides</taxon>
    </lineage>
</organism>
<name>A0A9D9IML7_9BACT</name>
<proteinExistence type="predicted"/>
<comment type="caution">
    <text evidence="3">The sequence shown here is derived from an EMBL/GenBank/DDBJ whole genome shotgun (WGS) entry which is preliminary data.</text>
</comment>
<gene>
    <name evidence="3" type="ORF">IAB91_04415</name>
</gene>
<feature type="chain" id="PRO_5039007804" evidence="1">
    <location>
        <begin position="23"/>
        <end position="850"/>
    </location>
</feature>
<sequence length="850" mass="95190">MKTAFTYVFLMAAILSFASGCALEEMSAPREGDVHMRFSLSVAGKAWTKSSIDVDEDKLSDINLYAYRDGRLEEEIYIGNMPHEAEMVLSGKYEYEIYALANTGRIRAPEDEQELVSMVYAAGDGNTFEEKGFPMAAKLSVVPSSFVQEIPVPLVRLVSKVNFRVDTGELGGLEVKSVRLRQSPLDVMPFSEASPAGAVSDGDIASSSDIQSVNSGGTVSFYMLENCQGVLLPGNEDQWQKIPDNIPDKADLCTYIEVEAEFDGSGGFTGPVLYRFYLGQDTVSDFNVFRNTESVVTLSLTEGALAKVSWRIDSSGVIADGIRYILNAPEYSGQWGTLKFPDATADNPVTVSFNGETLTIPSETAAHMGRDLIDDAPVMVVYLPDEPDVLNICLALRNNTFTVKEGIREQTIEVNLKPYPQWIMYADALSHDYLQPGSTVPVNEDGEELECWLYLYDQETGDIIYPRTFLMSEKVRQYVDRFRKCPDRNSHLYWFYCPDFYMAGDCADYNLRKVQPALEDSDEVYLYVLDLYGLEADGDKSATATFSFAQVYLSGETEYEVEVRPAFPDQKHLGMTYNYQLALGELQSSRSTLMVGADVSESAEWKIARGSKYRDGDELRPEGEVMDTGEDNLLYAKGVSDCIVLHYETPSRIEDMEKIAGGTYHIRGSVTNPHTGRHIQGDYSVDVVLYMIVGAEVNFYRGQDQGLPSGTYLDFSYMPLIDVPGVKTDNEYWGIHALCDIYNISRKSLYSWGYPFLSGRKVDSIRLPDLNNLDNSFGVISSALRSYLSEAGREFRFVHPDDGSYHDVLLYYDPDGEYAPGTVFFELHRLQDEVPGTYLIEDYFGSFDNY</sequence>
<feature type="domain" description="DUF4906" evidence="2">
    <location>
        <begin position="219"/>
        <end position="293"/>
    </location>
</feature>
<reference evidence="3" key="1">
    <citation type="submission" date="2020-10" db="EMBL/GenBank/DDBJ databases">
        <authorList>
            <person name="Gilroy R."/>
        </authorList>
    </citation>
    <scope>NUCLEOTIDE SEQUENCE</scope>
    <source>
        <strain evidence="3">B1-13419</strain>
    </source>
</reference>
<keyword evidence="1" id="KW-0732">Signal</keyword>
<dbReference type="AlphaFoldDB" id="A0A9D9IML7"/>
<dbReference type="Pfam" id="PF16249">
    <property type="entry name" value="DUF4906"/>
    <property type="match status" value="1"/>
</dbReference>
<dbReference type="PROSITE" id="PS51257">
    <property type="entry name" value="PROKAR_LIPOPROTEIN"/>
    <property type="match status" value="1"/>
</dbReference>
<evidence type="ECO:0000259" key="2">
    <source>
        <dbReference type="Pfam" id="PF16249"/>
    </source>
</evidence>
<reference evidence="3" key="2">
    <citation type="journal article" date="2021" name="PeerJ">
        <title>Extensive microbial diversity within the chicken gut microbiome revealed by metagenomics and culture.</title>
        <authorList>
            <person name="Gilroy R."/>
            <person name="Ravi A."/>
            <person name="Getino M."/>
            <person name="Pursley I."/>
            <person name="Horton D.L."/>
            <person name="Alikhan N.F."/>
            <person name="Baker D."/>
            <person name="Gharbi K."/>
            <person name="Hall N."/>
            <person name="Watson M."/>
            <person name="Adriaenssens E.M."/>
            <person name="Foster-Nyarko E."/>
            <person name="Jarju S."/>
            <person name="Secka A."/>
            <person name="Antonio M."/>
            <person name="Oren A."/>
            <person name="Chaudhuri R.R."/>
            <person name="La Ragione R."/>
            <person name="Hildebrand F."/>
            <person name="Pallen M.J."/>
        </authorList>
    </citation>
    <scope>NUCLEOTIDE SEQUENCE</scope>
    <source>
        <strain evidence="3">B1-13419</strain>
    </source>
</reference>
<dbReference type="Proteomes" id="UP000823757">
    <property type="component" value="Unassembled WGS sequence"/>
</dbReference>
<feature type="signal peptide" evidence="1">
    <location>
        <begin position="1"/>
        <end position="22"/>
    </location>
</feature>
<protein>
    <submittedName>
        <fullName evidence="3">DUF4906 domain-containing protein</fullName>
    </submittedName>
</protein>
<dbReference type="EMBL" id="JADIMD010000063">
    <property type="protein sequence ID" value="MBO8474519.1"/>
    <property type="molecule type" value="Genomic_DNA"/>
</dbReference>